<dbReference type="Proteomes" id="UP000274756">
    <property type="component" value="Unassembled WGS sequence"/>
</dbReference>
<dbReference type="InterPro" id="IPR001247">
    <property type="entry name" value="ExoRNase_PH_dom1"/>
</dbReference>
<dbReference type="PANTHER" id="PTHR11097">
    <property type="entry name" value="EXOSOME COMPLEX EXONUCLEASE RIBOSOMAL RNA PROCESSING PROTEIN"/>
    <property type="match status" value="1"/>
</dbReference>
<dbReference type="InterPro" id="IPR036345">
    <property type="entry name" value="ExoRNase_PH_dom2_sf"/>
</dbReference>
<dbReference type="Gene3D" id="3.30.230.70">
    <property type="entry name" value="GHMP Kinase, N-terminal domain"/>
    <property type="match status" value="1"/>
</dbReference>
<dbReference type="WBParaSite" id="DME_0000883201-mRNA-1">
    <property type="protein sequence ID" value="DME_0000883201-mRNA-1"/>
    <property type="gene ID" value="DME_0000883201"/>
</dbReference>
<dbReference type="STRING" id="318479.A0A0N4ULY5"/>
<dbReference type="Proteomes" id="UP000038040">
    <property type="component" value="Unplaced"/>
</dbReference>
<keyword evidence="10" id="KW-1185">Reference proteome</keyword>
<comment type="subcellular location">
    <subcellularLocation>
        <location evidence="1">Cytoplasm</location>
    </subcellularLocation>
    <subcellularLocation>
        <location evidence="2">Nucleus</location>
        <location evidence="2">Nucleolus</location>
    </subcellularLocation>
</comment>
<evidence type="ECO:0000256" key="4">
    <source>
        <dbReference type="ARBA" id="ARBA00022490"/>
    </source>
</evidence>
<dbReference type="GO" id="GO:0071035">
    <property type="term" value="P:nuclear polyadenylation-dependent rRNA catabolic process"/>
    <property type="evidence" value="ECO:0007669"/>
    <property type="project" value="TreeGrafter"/>
</dbReference>
<reference evidence="8 10" key="2">
    <citation type="submission" date="2018-11" db="EMBL/GenBank/DDBJ databases">
        <authorList>
            <consortium name="Pathogen Informatics"/>
        </authorList>
    </citation>
    <scope>NUCLEOTIDE SEQUENCE [LARGE SCALE GENOMIC DNA]</scope>
</reference>
<sequence>MELWTVFDRTDVAKAKLNDYRPIIIETGVLSATNGSARVRLASTDLLIGVKAELAVIDNMSAYKNCINFYVDCSANATPLFEGKGGQEFGEEIASALYAAYDNSFAISDLSKLIVSSMHAWKLYVDIVVLQCGGNVIDAAGLGCNYYFFMFNIVSKPKSIFQVKAALFDTQICEVITRPDDEGKITVDLPEDIVLWKLDVSRAPLFVGVNKLGSANVVDLSLQEQACCRAALWIAVSPMISLEEQASSEDGDYRILFIRQCGGGSLQSDTLADIVSFGIQIGMRLQHLLARYLLVSMEDF</sequence>
<reference evidence="11" key="1">
    <citation type="submission" date="2017-02" db="UniProtKB">
        <authorList>
            <consortium name="WormBaseParasite"/>
        </authorList>
    </citation>
    <scope>IDENTIFICATION</scope>
</reference>
<dbReference type="GO" id="GO:0034473">
    <property type="term" value="P:U1 snRNA 3'-end processing"/>
    <property type="evidence" value="ECO:0007669"/>
    <property type="project" value="TreeGrafter"/>
</dbReference>
<name>A0A0N4ULY5_DRAME</name>
<evidence type="ECO:0000313" key="8">
    <source>
        <dbReference type="EMBL" id="VDN60515.1"/>
    </source>
</evidence>
<feature type="domain" description="Exoribonuclease phosphorolytic" evidence="7">
    <location>
        <begin position="20"/>
        <end position="144"/>
    </location>
</feature>
<dbReference type="EMBL" id="UYYG01001220">
    <property type="protein sequence ID" value="VDN60515.1"/>
    <property type="molecule type" value="Genomic_DNA"/>
</dbReference>
<evidence type="ECO:0000256" key="6">
    <source>
        <dbReference type="ARBA" id="ARBA00042523"/>
    </source>
</evidence>
<dbReference type="SUPFAM" id="SSF54211">
    <property type="entry name" value="Ribosomal protein S5 domain 2-like"/>
    <property type="match status" value="1"/>
</dbReference>
<dbReference type="GO" id="GO:0005730">
    <property type="term" value="C:nucleolus"/>
    <property type="evidence" value="ECO:0007669"/>
    <property type="project" value="UniProtKB-SubCell"/>
</dbReference>
<evidence type="ECO:0000313" key="11">
    <source>
        <dbReference type="WBParaSite" id="DME_0000883201-mRNA-1"/>
    </source>
</evidence>
<evidence type="ECO:0000256" key="2">
    <source>
        <dbReference type="ARBA" id="ARBA00004604"/>
    </source>
</evidence>
<accession>A0A0N4ULY5</accession>
<organism evidence="9 11">
    <name type="scientific">Dracunculus medinensis</name>
    <name type="common">Guinea worm</name>
    <dbReference type="NCBI Taxonomy" id="318479"/>
    <lineage>
        <taxon>Eukaryota</taxon>
        <taxon>Metazoa</taxon>
        <taxon>Ecdysozoa</taxon>
        <taxon>Nematoda</taxon>
        <taxon>Chromadorea</taxon>
        <taxon>Rhabditida</taxon>
        <taxon>Spirurina</taxon>
        <taxon>Dracunculoidea</taxon>
        <taxon>Dracunculidae</taxon>
        <taxon>Dracunculus</taxon>
    </lineage>
</organism>
<dbReference type="GO" id="GO:0035925">
    <property type="term" value="F:mRNA 3'-UTR AU-rich region binding"/>
    <property type="evidence" value="ECO:0007669"/>
    <property type="project" value="TreeGrafter"/>
</dbReference>
<dbReference type="OrthoDB" id="272245at2759"/>
<evidence type="ECO:0000256" key="1">
    <source>
        <dbReference type="ARBA" id="ARBA00004496"/>
    </source>
</evidence>
<dbReference type="SUPFAM" id="SSF55666">
    <property type="entry name" value="Ribonuclease PH domain 2-like"/>
    <property type="match status" value="1"/>
</dbReference>
<evidence type="ECO:0000256" key="5">
    <source>
        <dbReference type="ARBA" id="ARBA00022835"/>
    </source>
</evidence>
<evidence type="ECO:0000256" key="3">
    <source>
        <dbReference type="ARBA" id="ARBA00006678"/>
    </source>
</evidence>
<dbReference type="GO" id="GO:0000177">
    <property type="term" value="C:cytoplasmic exosome (RNase complex)"/>
    <property type="evidence" value="ECO:0007669"/>
    <property type="project" value="TreeGrafter"/>
</dbReference>
<keyword evidence="5" id="KW-0271">Exosome</keyword>
<gene>
    <name evidence="8" type="ORF">DME_LOCUS10488</name>
</gene>
<evidence type="ECO:0000259" key="7">
    <source>
        <dbReference type="Pfam" id="PF01138"/>
    </source>
</evidence>
<dbReference type="InterPro" id="IPR020568">
    <property type="entry name" value="Ribosomal_Su5_D2-typ_SF"/>
</dbReference>
<dbReference type="GO" id="GO:0071038">
    <property type="term" value="P:TRAMP-dependent tRNA surveillance pathway"/>
    <property type="evidence" value="ECO:0007669"/>
    <property type="project" value="TreeGrafter"/>
</dbReference>
<comment type="similarity">
    <text evidence="3">Belongs to the RNase PH family.</text>
</comment>
<dbReference type="GO" id="GO:0016075">
    <property type="term" value="P:rRNA catabolic process"/>
    <property type="evidence" value="ECO:0007669"/>
    <property type="project" value="TreeGrafter"/>
</dbReference>
<keyword evidence="4" id="KW-0963">Cytoplasm</keyword>
<dbReference type="GO" id="GO:0034476">
    <property type="term" value="P:U5 snRNA 3'-end processing"/>
    <property type="evidence" value="ECO:0007669"/>
    <property type="project" value="TreeGrafter"/>
</dbReference>
<dbReference type="PANTHER" id="PTHR11097:SF8">
    <property type="entry name" value="EXOSOME COMPLEX COMPONENT RRP42"/>
    <property type="match status" value="1"/>
</dbReference>
<dbReference type="GO" id="GO:0000176">
    <property type="term" value="C:nuclear exosome (RNase complex)"/>
    <property type="evidence" value="ECO:0007669"/>
    <property type="project" value="TreeGrafter"/>
</dbReference>
<dbReference type="InterPro" id="IPR027408">
    <property type="entry name" value="PNPase/RNase_PH_dom_sf"/>
</dbReference>
<dbReference type="AlphaFoldDB" id="A0A0N4ULY5"/>
<dbReference type="Pfam" id="PF01138">
    <property type="entry name" value="RNase_PH"/>
    <property type="match status" value="1"/>
</dbReference>
<dbReference type="GO" id="GO:0034475">
    <property type="term" value="P:U4 snRNA 3'-end processing"/>
    <property type="evidence" value="ECO:0007669"/>
    <property type="project" value="TreeGrafter"/>
</dbReference>
<dbReference type="InterPro" id="IPR050590">
    <property type="entry name" value="Exosome_comp_Rrp42_subfam"/>
</dbReference>
<dbReference type="GO" id="GO:0071028">
    <property type="term" value="P:nuclear mRNA surveillance"/>
    <property type="evidence" value="ECO:0007669"/>
    <property type="project" value="TreeGrafter"/>
</dbReference>
<protein>
    <recommendedName>
        <fullName evidence="6">Ribosomal RNA-processing protein 42</fullName>
    </recommendedName>
</protein>
<proteinExistence type="inferred from homology"/>
<dbReference type="CDD" id="cd11367">
    <property type="entry name" value="RNase_PH_RRP42"/>
    <property type="match status" value="1"/>
</dbReference>
<evidence type="ECO:0000313" key="9">
    <source>
        <dbReference type="Proteomes" id="UP000038040"/>
    </source>
</evidence>
<dbReference type="GO" id="GO:0000467">
    <property type="term" value="P:exonucleolytic trimming to generate mature 3'-end of 5.8S rRNA from tricistronic rRNA transcript (SSU-rRNA, 5.8S rRNA, LSU-rRNA)"/>
    <property type="evidence" value="ECO:0007669"/>
    <property type="project" value="TreeGrafter"/>
</dbReference>
<evidence type="ECO:0000313" key="10">
    <source>
        <dbReference type="Proteomes" id="UP000274756"/>
    </source>
</evidence>